<keyword evidence="4" id="KW-0249">Electron transport</keyword>
<dbReference type="InterPro" id="IPR017900">
    <property type="entry name" value="4Fe4S_Fe_S_CS"/>
</dbReference>
<keyword evidence="2" id="KW-0411">Iron-sulfur</keyword>
<accession>A0A830DTZ1</accession>
<evidence type="ECO:0000259" key="5">
    <source>
        <dbReference type="PROSITE" id="PS51379"/>
    </source>
</evidence>
<dbReference type="AlphaFoldDB" id="A0A830DTZ1"/>
<evidence type="ECO:0000256" key="2">
    <source>
        <dbReference type="ARBA" id="ARBA00022485"/>
    </source>
</evidence>
<dbReference type="RefSeq" id="WP_188423378.1">
    <property type="nucleotide sequence ID" value="NZ_BMCI01000002.1"/>
</dbReference>
<dbReference type="InterPro" id="IPR003741">
    <property type="entry name" value="LUD_dom"/>
</dbReference>
<gene>
    <name evidence="6" type="ORF">GCM10007209_10500</name>
</gene>
<dbReference type="Gene3D" id="1.10.1060.10">
    <property type="entry name" value="Alpha-helical ferredoxin"/>
    <property type="match status" value="1"/>
</dbReference>
<dbReference type="GO" id="GO:0016491">
    <property type="term" value="F:oxidoreductase activity"/>
    <property type="evidence" value="ECO:0007669"/>
    <property type="project" value="UniProtKB-ARBA"/>
</dbReference>
<reference evidence="6" key="2">
    <citation type="submission" date="2020-09" db="EMBL/GenBank/DDBJ databases">
        <authorList>
            <person name="Sun Q."/>
            <person name="Sedlacek I."/>
        </authorList>
    </citation>
    <scope>NUCLEOTIDE SEQUENCE</scope>
    <source>
        <strain evidence="6">CCM 7217</strain>
    </source>
</reference>
<comment type="caution">
    <text evidence="6">The sequence shown here is derived from an EMBL/GenBank/DDBJ whole genome shotgun (WGS) entry which is preliminary data.</text>
</comment>
<feature type="domain" description="4Fe-4S ferredoxin-type" evidence="5">
    <location>
        <begin position="366"/>
        <end position="394"/>
    </location>
</feature>
<proteinExistence type="predicted"/>
<evidence type="ECO:0000313" key="7">
    <source>
        <dbReference type="Proteomes" id="UP000646833"/>
    </source>
</evidence>
<dbReference type="SUPFAM" id="SSF100950">
    <property type="entry name" value="NagB/RpiA/CoA transferase-like"/>
    <property type="match status" value="1"/>
</dbReference>
<dbReference type="EMBL" id="BMCI01000002">
    <property type="protein sequence ID" value="GGC50787.1"/>
    <property type="molecule type" value="Genomic_DNA"/>
</dbReference>
<evidence type="ECO:0000313" key="6">
    <source>
        <dbReference type="EMBL" id="GGC50787.1"/>
    </source>
</evidence>
<dbReference type="PANTHER" id="PTHR47153:SF2">
    <property type="entry name" value="LACTATE UTILIZATION PROTEIN B"/>
    <property type="match status" value="1"/>
</dbReference>
<reference evidence="6" key="1">
    <citation type="journal article" date="2014" name="Int. J. Syst. Evol. Microbiol.">
        <title>Complete genome sequence of Corynebacterium casei LMG S-19264T (=DSM 44701T), isolated from a smear-ripened cheese.</title>
        <authorList>
            <consortium name="US DOE Joint Genome Institute (JGI-PGF)"/>
            <person name="Walter F."/>
            <person name="Albersmeier A."/>
            <person name="Kalinowski J."/>
            <person name="Ruckert C."/>
        </authorList>
    </citation>
    <scope>NUCLEOTIDE SEQUENCE</scope>
    <source>
        <strain evidence="6">CCM 7217</strain>
    </source>
</reference>
<dbReference type="PROSITE" id="PS51379">
    <property type="entry name" value="4FE4S_FER_2"/>
    <property type="match status" value="1"/>
</dbReference>
<dbReference type="InterPro" id="IPR037171">
    <property type="entry name" value="NagB/RpiA_transferase-like"/>
</dbReference>
<dbReference type="InterPro" id="IPR024185">
    <property type="entry name" value="FTHF_cligase-like_sf"/>
</dbReference>
<keyword evidence="1" id="KW-0813">Transport</keyword>
<keyword evidence="2" id="KW-0408">Iron</keyword>
<evidence type="ECO:0000256" key="3">
    <source>
        <dbReference type="ARBA" id="ARBA00022737"/>
    </source>
</evidence>
<dbReference type="PANTHER" id="PTHR47153">
    <property type="entry name" value="LACTATE UTILIZATION PROTEIN B"/>
    <property type="match status" value="1"/>
</dbReference>
<dbReference type="Pfam" id="PF13183">
    <property type="entry name" value="Fer4_8"/>
    <property type="match status" value="1"/>
</dbReference>
<dbReference type="InterPro" id="IPR017896">
    <property type="entry name" value="4Fe4S_Fe-S-bd"/>
</dbReference>
<dbReference type="InterPro" id="IPR009051">
    <property type="entry name" value="Helical_ferredxn"/>
</dbReference>
<dbReference type="GO" id="GO:0006089">
    <property type="term" value="P:lactate metabolic process"/>
    <property type="evidence" value="ECO:0007669"/>
    <property type="project" value="InterPro"/>
</dbReference>
<dbReference type="PROSITE" id="PS00198">
    <property type="entry name" value="4FE4S_FER_1"/>
    <property type="match status" value="1"/>
</dbReference>
<evidence type="ECO:0000256" key="1">
    <source>
        <dbReference type="ARBA" id="ARBA00022448"/>
    </source>
</evidence>
<keyword evidence="2" id="KW-0479">Metal-binding</keyword>
<evidence type="ECO:0000256" key="4">
    <source>
        <dbReference type="ARBA" id="ARBA00022982"/>
    </source>
</evidence>
<dbReference type="Proteomes" id="UP000646833">
    <property type="component" value="Unassembled WGS sequence"/>
</dbReference>
<keyword evidence="3" id="KW-0677">Repeat</keyword>
<protein>
    <recommendedName>
        <fullName evidence="5">4Fe-4S ferredoxin-type domain-containing protein</fullName>
    </recommendedName>
</protein>
<dbReference type="InterPro" id="IPR004452">
    <property type="entry name" value="LutB/LldF"/>
</dbReference>
<dbReference type="SUPFAM" id="SSF46548">
    <property type="entry name" value="alpha-helical ferredoxin"/>
    <property type="match status" value="1"/>
</dbReference>
<name>A0A830DTZ1_9EURY</name>
<sequence length="736" mass="80049">MSAQSERRRKARKLRELLDAEGDAVYENVTHLNQGRYDAIERFDEFETLRTEARSIKEAAIENLPSLIETLRESVEANGGSVYVADDAADANRYIRDVAEANEAETLVKSKSMTTEEIELNESLEAAGVDVWETDLGEFVLQVADESPSHIVGPSLHKSREEVAALFNDVFDPEVPFETAEELTEFARDYLGDRIREADIGMTGANFVLADSGTITIVTNEGNARKSAVTPDTHIAVTGVEKILPSAAELEPFVNLISRAATGQDISQYVSMLTPPVETPTIDFENPDEPLGSGDAEREFHLVLIDNGRLAMREDDHLRETLYCIRCGACANSCGNFQHVGGHAFGGETYTGGIATGWEAGVEGLDAAGEFNDLCTGCSRCVNACPVKIDIPWINTVVRDRLNGEATPSDLEFLVEGLTPDAEGTVTPQKRLFGNFGTLARLGSATAPLSNWVADLGPVRTLMDRYLGVAPDRELPTFQRETLVDWFDSRRPRAPNATATRKVVLYPDAYTNYVLVDRGKAAVRTLEALGAHVELATPIESGRAPLSQGMVDTATRQAEAVASDLAPYLDSSFDVVVVEPSDLAMMRREYGKLLDDETHARLSEHSYDVMEYVFGLLSNGADPAALAAPDEPVAYHSHCQQRTLGVETYTEAVLDDLGFDVVTSDVECCGMAGSFGYKSEYYELSMDVGAELADQFADASDRVVVASGTSCTEQLTDLLARDVTHPVELVAPDEAP</sequence>
<organism evidence="6 7">
    <name type="scientific">Haloferax sulfurifontis</name>
    <dbReference type="NCBI Taxonomy" id="255616"/>
    <lineage>
        <taxon>Archaea</taxon>
        <taxon>Methanobacteriati</taxon>
        <taxon>Methanobacteriota</taxon>
        <taxon>Stenosarchaea group</taxon>
        <taxon>Halobacteria</taxon>
        <taxon>Halobacteriales</taxon>
        <taxon>Haloferacaceae</taxon>
        <taxon>Haloferax</taxon>
    </lineage>
</organism>
<dbReference type="InterPro" id="IPR004017">
    <property type="entry name" value="Cys_rich_dom"/>
</dbReference>
<dbReference type="Pfam" id="PF02754">
    <property type="entry name" value="CCG"/>
    <property type="match status" value="1"/>
</dbReference>
<keyword evidence="2" id="KW-0004">4Fe-4S</keyword>
<dbReference type="Pfam" id="PF02589">
    <property type="entry name" value="LUD_dom"/>
    <property type="match status" value="1"/>
</dbReference>
<dbReference type="GO" id="GO:0051539">
    <property type="term" value="F:4 iron, 4 sulfur cluster binding"/>
    <property type="evidence" value="ECO:0007669"/>
    <property type="project" value="UniProtKB-KW"/>
</dbReference>
<dbReference type="Gene3D" id="3.40.50.10420">
    <property type="entry name" value="NagB/RpiA/CoA transferase-like"/>
    <property type="match status" value="1"/>
</dbReference>